<feature type="non-terminal residue" evidence="1">
    <location>
        <position position="1"/>
    </location>
</feature>
<dbReference type="EMBL" id="GDID01006788">
    <property type="protein sequence ID" value="JAP89818.1"/>
    <property type="molecule type" value="Transcribed_RNA"/>
</dbReference>
<sequence>QNHSISLNILELSPISSFYNQVQLILNQDNLVQNYRITTKYSFQSSQQSLEIPFIQQMTARLFQFNNIAVFVRDMCESGIRQSQLSTSQAKRNVFLQKQNISSTQLSFSTKKFLKRIEKDDKDTQDTNLSKLKLSMNFEQKTWLDDYTVLEELDDLVNSLIEEEKEGKCEQKQQIAEEQGNQTPEIIKNIVELTPQIHQSDVGDEKIDEQPPKVPKIDKGKITQCAIEKQQCQQETETLPVENQPFIQSQSAIQISPEQPQYQDQNQEPRQITQFCQDDKSCNLGPEKQQLMPQISNDQLQEPQIQLQAPVQKDIQTITSIQQPVPQTDQIPSVVQDLLLSQPTEKPENQVIPEEIDATLQKPFSHLQSCLSINILESPVYQNIFSQMTVPASGQINNEPFWIALSQDGLKIDYFKKIDAKKQKSIFVNQIHASFSFGEGIILKYHPKMTIQASKDLYREKWHEEFVPPGCTELLLEVQQIKDNKFVKLEDYMMILENIIRLMQNKKMRRPHLMCK</sequence>
<organism evidence="1">
    <name type="scientific">Trepomonas sp. PC1</name>
    <dbReference type="NCBI Taxonomy" id="1076344"/>
    <lineage>
        <taxon>Eukaryota</taxon>
        <taxon>Metamonada</taxon>
        <taxon>Diplomonadida</taxon>
        <taxon>Hexamitidae</taxon>
        <taxon>Hexamitinae</taxon>
        <taxon>Trepomonas</taxon>
    </lineage>
</organism>
<dbReference type="AlphaFoldDB" id="A0A146K014"/>
<gene>
    <name evidence="1" type="ORF">TPC1_30687</name>
</gene>
<protein>
    <submittedName>
        <fullName evidence="1">Uncharacterized protein</fullName>
    </submittedName>
</protein>
<proteinExistence type="predicted"/>
<evidence type="ECO:0000313" key="1">
    <source>
        <dbReference type="EMBL" id="JAP89818.1"/>
    </source>
</evidence>
<name>A0A146K014_9EUKA</name>
<reference evidence="1" key="1">
    <citation type="submission" date="2015-07" db="EMBL/GenBank/DDBJ databases">
        <title>Adaptation to a free-living lifestyle via gene acquisitions in the diplomonad Trepomonas sp. PC1.</title>
        <authorList>
            <person name="Xu F."/>
            <person name="Jerlstrom-Hultqvist J."/>
            <person name="Kolisko M."/>
            <person name="Simpson A.G.B."/>
            <person name="Roger A.J."/>
            <person name="Svard S.G."/>
            <person name="Andersson J.O."/>
        </authorList>
    </citation>
    <scope>NUCLEOTIDE SEQUENCE</scope>
    <source>
        <strain evidence="1">PC1</strain>
    </source>
</reference>
<accession>A0A146K014</accession>